<dbReference type="Proteomes" id="UP000334990">
    <property type="component" value="Unassembled WGS sequence"/>
</dbReference>
<protein>
    <submittedName>
        <fullName evidence="2">Uncharacterized protein</fullName>
    </submittedName>
</protein>
<name>A0A5M3W0A4_9ACTN</name>
<sequence length="91" mass="9659">MVSGGTPGVRNGPDGPCRAKTHGRNLEVGVGCGRKDDAVGHDDLDSRVHDRVALDEIALYAEVLAAVNYTDDRLTLDELDNALGLRTSASR</sequence>
<accession>A0A5M3W0A4</accession>
<dbReference type="EMBL" id="BLAD01000050">
    <property type="protein sequence ID" value="GES01462.1"/>
    <property type="molecule type" value="Genomic_DNA"/>
</dbReference>
<dbReference type="AlphaFoldDB" id="A0A5M3W0A4"/>
<feature type="region of interest" description="Disordered" evidence="1">
    <location>
        <begin position="1"/>
        <end position="23"/>
    </location>
</feature>
<evidence type="ECO:0000313" key="2">
    <source>
        <dbReference type="EMBL" id="GES01462.1"/>
    </source>
</evidence>
<proteinExistence type="predicted"/>
<evidence type="ECO:0000313" key="3">
    <source>
        <dbReference type="Proteomes" id="UP000334990"/>
    </source>
</evidence>
<comment type="caution">
    <text evidence="2">The sequence shown here is derived from an EMBL/GenBank/DDBJ whole genome shotgun (WGS) entry which is preliminary data.</text>
</comment>
<gene>
    <name evidence="2" type="ORF">Acor_35260</name>
</gene>
<organism evidence="2 3">
    <name type="scientific">Acrocarpospora corrugata</name>
    <dbReference type="NCBI Taxonomy" id="35763"/>
    <lineage>
        <taxon>Bacteria</taxon>
        <taxon>Bacillati</taxon>
        <taxon>Actinomycetota</taxon>
        <taxon>Actinomycetes</taxon>
        <taxon>Streptosporangiales</taxon>
        <taxon>Streptosporangiaceae</taxon>
        <taxon>Acrocarpospora</taxon>
    </lineage>
</organism>
<reference evidence="2 3" key="1">
    <citation type="submission" date="2019-10" db="EMBL/GenBank/DDBJ databases">
        <title>Whole genome shotgun sequence of Acrocarpospora corrugata NBRC 13972.</title>
        <authorList>
            <person name="Ichikawa N."/>
            <person name="Kimura A."/>
            <person name="Kitahashi Y."/>
            <person name="Komaki H."/>
            <person name="Oguchi A."/>
        </authorList>
    </citation>
    <scope>NUCLEOTIDE SEQUENCE [LARGE SCALE GENOMIC DNA]</scope>
    <source>
        <strain evidence="2 3">NBRC 13972</strain>
    </source>
</reference>
<keyword evidence="3" id="KW-1185">Reference proteome</keyword>
<evidence type="ECO:0000256" key="1">
    <source>
        <dbReference type="SAM" id="MobiDB-lite"/>
    </source>
</evidence>